<protein>
    <submittedName>
        <fullName evidence="2">Uncharacterized protein</fullName>
    </submittedName>
</protein>
<evidence type="ECO:0000313" key="2">
    <source>
        <dbReference type="EMBL" id="GFB07042.1"/>
    </source>
</evidence>
<dbReference type="EMBL" id="BKCJ010545633">
    <property type="protein sequence ID" value="GFB07042.1"/>
    <property type="molecule type" value="Genomic_DNA"/>
</dbReference>
<feature type="compositionally biased region" description="Polar residues" evidence="1">
    <location>
        <begin position="49"/>
        <end position="67"/>
    </location>
</feature>
<name>A0A699KR28_TANCI</name>
<feature type="non-terminal residue" evidence="2">
    <location>
        <position position="83"/>
    </location>
</feature>
<dbReference type="AlphaFoldDB" id="A0A699KR28"/>
<accession>A0A699KR28</accession>
<gene>
    <name evidence="2" type="ORF">Tci_679013</name>
</gene>
<feature type="non-terminal residue" evidence="2">
    <location>
        <position position="1"/>
    </location>
</feature>
<organism evidence="2">
    <name type="scientific">Tanacetum cinerariifolium</name>
    <name type="common">Dalmatian daisy</name>
    <name type="synonym">Chrysanthemum cinerariifolium</name>
    <dbReference type="NCBI Taxonomy" id="118510"/>
    <lineage>
        <taxon>Eukaryota</taxon>
        <taxon>Viridiplantae</taxon>
        <taxon>Streptophyta</taxon>
        <taxon>Embryophyta</taxon>
        <taxon>Tracheophyta</taxon>
        <taxon>Spermatophyta</taxon>
        <taxon>Magnoliopsida</taxon>
        <taxon>eudicotyledons</taxon>
        <taxon>Gunneridae</taxon>
        <taxon>Pentapetalae</taxon>
        <taxon>asterids</taxon>
        <taxon>campanulids</taxon>
        <taxon>Asterales</taxon>
        <taxon>Asteraceae</taxon>
        <taxon>Asteroideae</taxon>
        <taxon>Anthemideae</taxon>
        <taxon>Anthemidinae</taxon>
        <taxon>Tanacetum</taxon>
    </lineage>
</organism>
<comment type="caution">
    <text evidence="2">The sequence shown here is derived from an EMBL/GenBank/DDBJ whole genome shotgun (WGS) entry which is preliminary data.</text>
</comment>
<sequence>YVGMEQGFLSQKGSEVGRGVKGKQVLWRISQSRLAYGIHSHASAKEENINGTGNTVGPTSAGTTRGMSSYAVTGELSRKALNF</sequence>
<evidence type="ECO:0000256" key="1">
    <source>
        <dbReference type="SAM" id="MobiDB-lite"/>
    </source>
</evidence>
<proteinExistence type="predicted"/>
<feature type="region of interest" description="Disordered" evidence="1">
    <location>
        <begin position="46"/>
        <end position="67"/>
    </location>
</feature>
<reference evidence="2" key="1">
    <citation type="journal article" date="2019" name="Sci. Rep.">
        <title>Draft genome of Tanacetum cinerariifolium, the natural source of mosquito coil.</title>
        <authorList>
            <person name="Yamashiro T."/>
            <person name="Shiraishi A."/>
            <person name="Satake H."/>
            <person name="Nakayama K."/>
        </authorList>
    </citation>
    <scope>NUCLEOTIDE SEQUENCE</scope>
</reference>